<dbReference type="EMBL" id="LEKV01002259">
    <property type="protein sequence ID" value="KVI04272.1"/>
    <property type="molecule type" value="Genomic_DNA"/>
</dbReference>
<dbReference type="GO" id="GO:0005507">
    <property type="term" value="F:copper ion binding"/>
    <property type="evidence" value="ECO:0007669"/>
    <property type="project" value="InterPro"/>
</dbReference>
<dbReference type="SUPFAM" id="SSF49503">
    <property type="entry name" value="Cupredoxins"/>
    <property type="match status" value="1"/>
</dbReference>
<evidence type="ECO:0000313" key="3">
    <source>
        <dbReference type="EMBL" id="KVI04272.1"/>
    </source>
</evidence>
<dbReference type="PANTHER" id="PTHR11709:SF292">
    <property type="entry name" value="LACCASE-1"/>
    <property type="match status" value="1"/>
</dbReference>
<dbReference type="AlphaFoldDB" id="A0A103Y841"/>
<dbReference type="Pfam" id="PF07732">
    <property type="entry name" value="Cu-oxidase_3"/>
    <property type="match status" value="1"/>
</dbReference>
<sequence>VEWKNISRVCNRKAILTVNGEYPGPTIAVNEGEQVEIKVTNGVPRNTTIHWLYPTPFNPISKHMYGGVVLKLS</sequence>
<dbReference type="InterPro" id="IPR011707">
    <property type="entry name" value="Cu-oxidase-like_N"/>
</dbReference>
<proteinExistence type="inferred from homology"/>
<comment type="caution">
    <text evidence="3">The sequence shown here is derived from an EMBL/GenBank/DDBJ whole genome shotgun (WGS) entry which is preliminary data.</text>
</comment>
<dbReference type="Gene3D" id="2.60.40.420">
    <property type="entry name" value="Cupredoxins - blue copper proteins"/>
    <property type="match status" value="1"/>
</dbReference>
<accession>A0A103Y841</accession>
<evidence type="ECO:0000259" key="2">
    <source>
        <dbReference type="Pfam" id="PF07732"/>
    </source>
</evidence>
<dbReference type="STRING" id="59895.A0A103Y841"/>
<keyword evidence="4" id="KW-1185">Reference proteome</keyword>
<dbReference type="PANTHER" id="PTHR11709">
    <property type="entry name" value="MULTI-COPPER OXIDASE"/>
    <property type="match status" value="1"/>
</dbReference>
<dbReference type="Gramene" id="KVI04272">
    <property type="protein sequence ID" value="KVI04272"/>
    <property type="gene ID" value="Ccrd_017417"/>
</dbReference>
<protein>
    <submittedName>
        <fullName evidence="3">Cupredoxin</fullName>
    </submittedName>
</protein>
<gene>
    <name evidence="3" type="ORF">Ccrd_017417</name>
</gene>
<dbReference type="InterPro" id="IPR045087">
    <property type="entry name" value="Cu-oxidase_fam"/>
</dbReference>
<organism evidence="3 4">
    <name type="scientific">Cynara cardunculus var. scolymus</name>
    <name type="common">Globe artichoke</name>
    <name type="synonym">Cynara scolymus</name>
    <dbReference type="NCBI Taxonomy" id="59895"/>
    <lineage>
        <taxon>Eukaryota</taxon>
        <taxon>Viridiplantae</taxon>
        <taxon>Streptophyta</taxon>
        <taxon>Embryophyta</taxon>
        <taxon>Tracheophyta</taxon>
        <taxon>Spermatophyta</taxon>
        <taxon>Magnoliopsida</taxon>
        <taxon>eudicotyledons</taxon>
        <taxon>Gunneridae</taxon>
        <taxon>Pentapetalae</taxon>
        <taxon>asterids</taxon>
        <taxon>campanulids</taxon>
        <taxon>Asterales</taxon>
        <taxon>Asteraceae</taxon>
        <taxon>Carduoideae</taxon>
        <taxon>Cardueae</taxon>
        <taxon>Carduinae</taxon>
        <taxon>Cynara</taxon>
    </lineage>
</organism>
<feature type="domain" description="Plastocyanin-like" evidence="2">
    <location>
        <begin position="1"/>
        <end position="51"/>
    </location>
</feature>
<dbReference type="GO" id="GO:0016491">
    <property type="term" value="F:oxidoreductase activity"/>
    <property type="evidence" value="ECO:0007669"/>
    <property type="project" value="TreeGrafter"/>
</dbReference>
<feature type="non-terminal residue" evidence="3">
    <location>
        <position position="73"/>
    </location>
</feature>
<dbReference type="Proteomes" id="UP000243975">
    <property type="component" value="Unassembled WGS sequence"/>
</dbReference>
<evidence type="ECO:0000256" key="1">
    <source>
        <dbReference type="ARBA" id="ARBA00010609"/>
    </source>
</evidence>
<dbReference type="OMA" id="RTTRHYK"/>
<dbReference type="InterPro" id="IPR008972">
    <property type="entry name" value="Cupredoxin"/>
</dbReference>
<name>A0A103Y841_CYNCS</name>
<evidence type="ECO:0000313" key="4">
    <source>
        <dbReference type="Proteomes" id="UP000243975"/>
    </source>
</evidence>
<reference evidence="3 4" key="1">
    <citation type="journal article" date="2016" name="Sci. Rep.">
        <title>The genome sequence of the outbreeding globe artichoke constructed de novo incorporating a phase-aware low-pass sequencing strategy of F1 progeny.</title>
        <authorList>
            <person name="Scaglione D."/>
            <person name="Reyes-Chin-Wo S."/>
            <person name="Acquadro A."/>
            <person name="Froenicke L."/>
            <person name="Portis E."/>
            <person name="Beitel C."/>
            <person name="Tirone M."/>
            <person name="Mauro R."/>
            <person name="Lo Monaco A."/>
            <person name="Mauromicale G."/>
            <person name="Faccioli P."/>
            <person name="Cattivelli L."/>
            <person name="Rieseberg L."/>
            <person name="Michelmore R."/>
            <person name="Lanteri S."/>
        </authorList>
    </citation>
    <scope>NUCLEOTIDE SEQUENCE [LARGE SCALE GENOMIC DNA]</scope>
    <source>
        <strain evidence="3">2C</strain>
    </source>
</reference>
<comment type="similarity">
    <text evidence="1">Belongs to the multicopper oxidase family.</text>
</comment>